<protein>
    <submittedName>
        <fullName evidence="2">Phosphotransferase</fullName>
    </submittedName>
</protein>
<dbReference type="InterPro" id="IPR004119">
    <property type="entry name" value="EcKL"/>
</dbReference>
<name>A0ABZ0K2T9_9GAMM</name>
<feature type="domain" description="CHK kinase-like" evidence="1">
    <location>
        <begin position="121"/>
        <end position="283"/>
    </location>
</feature>
<dbReference type="PANTHER" id="PTHR11012:SF30">
    <property type="entry name" value="PROTEIN KINASE-LIKE DOMAIN-CONTAINING"/>
    <property type="match status" value="1"/>
</dbReference>
<dbReference type="SUPFAM" id="SSF56112">
    <property type="entry name" value="Protein kinase-like (PK-like)"/>
    <property type="match status" value="1"/>
</dbReference>
<evidence type="ECO:0000259" key="1">
    <source>
        <dbReference type="SMART" id="SM00587"/>
    </source>
</evidence>
<dbReference type="InterPro" id="IPR015897">
    <property type="entry name" value="CHK_kinase-like"/>
</dbReference>
<keyword evidence="3" id="KW-1185">Reference proteome</keyword>
<proteinExistence type="predicted"/>
<gene>
    <name evidence="2" type="ORF">RGE70_09105</name>
</gene>
<dbReference type="PANTHER" id="PTHR11012">
    <property type="entry name" value="PROTEIN KINASE-LIKE DOMAIN-CONTAINING"/>
    <property type="match status" value="1"/>
</dbReference>
<evidence type="ECO:0000313" key="3">
    <source>
        <dbReference type="Proteomes" id="UP001529491"/>
    </source>
</evidence>
<dbReference type="EMBL" id="CP136522">
    <property type="protein sequence ID" value="WOT06875.1"/>
    <property type="molecule type" value="Genomic_DNA"/>
</dbReference>
<organism evidence="2 3">
    <name type="scientific">Shewanella youngdeokensis</name>
    <dbReference type="NCBI Taxonomy" id="2999068"/>
    <lineage>
        <taxon>Bacteria</taxon>
        <taxon>Pseudomonadati</taxon>
        <taxon>Pseudomonadota</taxon>
        <taxon>Gammaproteobacteria</taxon>
        <taxon>Alteromonadales</taxon>
        <taxon>Shewanellaceae</taxon>
        <taxon>Shewanella</taxon>
    </lineage>
</organism>
<dbReference type="InterPro" id="IPR011009">
    <property type="entry name" value="Kinase-like_dom_sf"/>
</dbReference>
<dbReference type="RefSeq" id="WP_310471147.1">
    <property type="nucleotide sequence ID" value="NZ_CP136522.1"/>
</dbReference>
<dbReference type="Proteomes" id="UP001529491">
    <property type="component" value="Chromosome"/>
</dbReference>
<dbReference type="Pfam" id="PF02958">
    <property type="entry name" value="EcKL"/>
    <property type="match status" value="2"/>
</dbReference>
<sequence length="340" mass="38726">MNNTNSSFDTLLAEIVSTENYQKTEVIQSLWSGYGEIARYQIRPPLTGRKGAFVVKHIQPPKVENHPRGWSGETSHQRKISSYNVEAHFYQYWANNIKPKCALPQYIGQANLSKSSFAKMIVMSDLDYEGFPRRLATASVEQAKVCLRWLAQFHAINLQYQPDATWPQDLWPIGSYWHLSTREAEHKSMQDSPLKQAAAILDEKLNSINFKTLVHGDAKIANFCFSTDLTKVAAVDFQYVGGGCGVKDVIYFLGSCLNEAVLSQEFDQLIDYYFTELNSALSKTKMAKHINHVEQEWRPLVCIAWADFERFLAGWAPTHVKRTHFSHQLTLKALASLSNR</sequence>
<dbReference type="SMART" id="SM00587">
    <property type="entry name" value="CHK"/>
    <property type="match status" value="1"/>
</dbReference>
<accession>A0ABZ0K2T9</accession>
<dbReference type="Gene3D" id="3.90.1200.10">
    <property type="match status" value="1"/>
</dbReference>
<evidence type="ECO:0000313" key="2">
    <source>
        <dbReference type="EMBL" id="WOT06875.1"/>
    </source>
</evidence>
<reference evidence="2 3" key="1">
    <citation type="submission" date="2023-10" db="EMBL/GenBank/DDBJ databases">
        <title>Complete genome sequence of Shewanella sp. DAU334.</title>
        <authorList>
            <person name="Lee Y.-S."/>
            <person name="Jeong H.-R."/>
            <person name="Hwang E.-J."/>
            <person name="Choi Y.-L."/>
            <person name="Kim G.-D."/>
        </authorList>
    </citation>
    <scope>NUCLEOTIDE SEQUENCE [LARGE SCALE GENOMIC DNA]</scope>
    <source>
        <strain evidence="2 3">DAU334</strain>
    </source>
</reference>